<dbReference type="Proteomes" id="UP000712673">
    <property type="component" value="Unassembled WGS sequence"/>
</dbReference>
<sequence>MALTKHDCVGIGGFYSYTRRDCRFVLLKEFTAPWASCTGVLASLEPMGYTRMGPALRHGIHLLPPG</sequence>
<proteinExistence type="predicted"/>
<gene>
    <name evidence="1" type="ORF">FJZ47_14685</name>
</gene>
<name>A0A937W1R5_UNCTE</name>
<comment type="caution">
    <text evidence="1">The sequence shown here is derived from an EMBL/GenBank/DDBJ whole genome shotgun (WGS) entry which is preliminary data.</text>
</comment>
<reference evidence="1" key="1">
    <citation type="submission" date="2019-03" db="EMBL/GenBank/DDBJ databases">
        <title>Lake Tanganyika Metagenome-Assembled Genomes (MAGs).</title>
        <authorList>
            <person name="Tran P."/>
        </authorList>
    </citation>
    <scope>NUCLEOTIDE SEQUENCE</scope>
    <source>
        <strain evidence="1">K_DeepCast_65m_m2_066</strain>
    </source>
</reference>
<evidence type="ECO:0000313" key="1">
    <source>
        <dbReference type="EMBL" id="MBM3225032.1"/>
    </source>
</evidence>
<dbReference type="EMBL" id="VGLS01000462">
    <property type="protein sequence ID" value="MBM3225032.1"/>
    <property type="molecule type" value="Genomic_DNA"/>
</dbReference>
<protein>
    <submittedName>
        <fullName evidence="1">Uncharacterized protein</fullName>
    </submittedName>
</protein>
<organism evidence="1 2">
    <name type="scientific">Tectimicrobiota bacterium</name>
    <dbReference type="NCBI Taxonomy" id="2528274"/>
    <lineage>
        <taxon>Bacteria</taxon>
        <taxon>Pseudomonadati</taxon>
        <taxon>Nitrospinota/Tectimicrobiota group</taxon>
        <taxon>Candidatus Tectimicrobiota</taxon>
    </lineage>
</organism>
<accession>A0A937W1R5</accession>
<evidence type="ECO:0000313" key="2">
    <source>
        <dbReference type="Proteomes" id="UP000712673"/>
    </source>
</evidence>
<dbReference type="AlphaFoldDB" id="A0A937W1R5"/>